<dbReference type="InterPro" id="IPR001128">
    <property type="entry name" value="Cyt_P450"/>
</dbReference>
<dbReference type="SUPFAM" id="SSF48264">
    <property type="entry name" value="Cytochrome P450"/>
    <property type="match status" value="1"/>
</dbReference>
<dbReference type="Pfam" id="PF00067">
    <property type="entry name" value="p450"/>
    <property type="match status" value="1"/>
</dbReference>
<dbReference type="CDD" id="cd11065">
    <property type="entry name" value="CYP64-like"/>
    <property type="match status" value="1"/>
</dbReference>
<evidence type="ECO:0000256" key="11">
    <source>
        <dbReference type="SAM" id="Phobius"/>
    </source>
</evidence>
<dbReference type="OrthoDB" id="2789670at2759"/>
<dbReference type="InterPro" id="IPR036396">
    <property type="entry name" value="Cyt_P450_sf"/>
</dbReference>
<keyword evidence="5 9" id="KW-0479">Metal-binding</keyword>
<evidence type="ECO:0000256" key="8">
    <source>
        <dbReference type="ARBA" id="ARBA00023033"/>
    </source>
</evidence>
<dbReference type="PROSITE" id="PS00086">
    <property type="entry name" value="CYTOCHROME_P450"/>
    <property type="match status" value="1"/>
</dbReference>
<accession>A0A9P5TKM7</accession>
<protein>
    <submittedName>
        <fullName evidence="12">Cytochrome P450</fullName>
    </submittedName>
</protein>
<comment type="similarity">
    <text evidence="3 10">Belongs to the cytochrome P450 family.</text>
</comment>
<dbReference type="InterPro" id="IPR017972">
    <property type="entry name" value="Cyt_P450_CS"/>
</dbReference>
<feature type="transmembrane region" description="Helical" evidence="11">
    <location>
        <begin position="6"/>
        <end position="26"/>
    </location>
</feature>
<evidence type="ECO:0000256" key="7">
    <source>
        <dbReference type="ARBA" id="ARBA00023004"/>
    </source>
</evidence>
<evidence type="ECO:0000256" key="5">
    <source>
        <dbReference type="ARBA" id="ARBA00022723"/>
    </source>
</evidence>
<dbReference type="GO" id="GO:0005506">
    <property type="term" value="F:iron ion binding"/>
    <property type="evidence" value="ECO:0007669"/>
    <property type="project" value="InterPro"/>
</dbReference>
<dbReference type="PANTHER" id="PTHR46300:SF7">
    <property type="entry name" value="P450, PUTATIVE (EUROFUNG)-RELATED"/>
    <property type="match status" value="1"/>
</dbReference>
<dbReference type="Proteomes" id="UP000724874">
    <property type="component" value="Unassembled WGS sequence"/>
</dbReference>
<keyword evidence="11" id="KW-0812">Transmembrane</keyword>
<evidence type="ECO:0000256" key="6">
    <source>
        <dbReference type="ARBA" id="ARBA00023002"/>
    </source>
</evidence>
<evidence type="ECO:0000256" key="2">
    <source>
        <dbReference type="ARBA" id="ARBA00005179"/>
    </source>
</evidence>
<keyword evidence="7 9" id="KW-0408">Iron</keyword>
<feature type="binding site" description="axial binding residue" evidence="9">
    <location>
        <position position="430"/>
    </location>
    <ligand>
        <name>heme</name>
        <dbReference type="ChEBI" id="CHEBI:30413"/>
    </ligand>
    <ligandPart>
        <name>Fe</name>
        <dbReference type="ChEBI" id="CHEBI:18248"/>
    </ligandPart>
</feature>
<dbReference type="EMBL" id="JADNYJ010000080">
    <property type="protein sequence ID" value="KAF8889423.1"/>
    <property type="molecule type" value="Genomic_DNA"/>
</dbReference>
<comment type="pathway">
    <text evidence="2">Secondary metabolite biosynthesis.</text>
</comment>
<keyword evidence="6 10" id="KW-0560">Oxidoreductase</keyword>
<dbReference type="AlphaFoldDB" id="A0A9P5TKM7"/>
<dbReference type="GO" id="GO:0016705">
    <property type="term" value="F:oxidoreductase activity, acting on paired donors, with incorporation or reduction of molecular oxygen"/>
    <property type="evidence" value="ECO:0007669"/>
    <property type="project" value="InterPro"/>
</dbReference>
<keyword evidence="11" id="KW-0472">Membrane</keyword>
<comment type="cofactor">
    <cofactor evidence="1 9">
        <name>heme</name>
        <dbReference type="ChEBI" id="CHEBI:30413"/>
    </cofactor>
</comment>
<sequence>MTSLLVNMAIFVFGIFVLGAFLARMYTLPLPPGPSKIPIIGNLLDMPSSYDWLTFAEWGKKWGGIVSISIFSQQIIVLNSVHHAIEILDKKSAVYSDRPIMQMGGELVGWKNTLVLLPYGNRFRNFRKLFHNAIGSQAAAMRFQPVQEIESLHFLKRILESPRELLAHIRRSTGAVILRISHGYEVKGENDPYVTVAGQALEQFSLSTAPGGFLVNLVPQLRYVPAWMPGAGFKKIATSWAQTLNTMVDMPYEYVKKQIAAGTAEVSFTFQLLESNTTAEEEEDIKWSAGSLYGGGADTTVAATYAMFLACALNPKAVQKVQKELDDVIGNTRLPGFADRKNLPYTNAFVLEVFRWHATVTTAPHATKEDNMYEGYFIPKGALIIANIWYMLHDPNVYPDPFSFKPERFLGPQPQRDPRDICFGFGRRICPGRELAEASVFITTVMSLAVFDITKSVVDGVVVEPKVEQTTGLISHPKPFLCSIAPRSLKL</sequence>
<dbReference type="InterPro" id="IPR050364">
    <property type="entry name" value="Cytochrome_P450_fung"/>
</dbReference>
<dbReference type="Gene3D" id="1.10.630.10">
    <property type="entry name" value="Cytochrome P450"/>
    <property type="match status" value="1"/>
</dbReference>
<evidence type="ECO:0000256" key="9">
    <source>
        <dbReference type="PIRSR" id="PIRSR602401-1"/>
    </source>
</evidence>
<dbReference type="GO" id="GO:0020037">
    <property type="term" value="F:heme binding"/>
    <property type="evidence" value="ECO:0007669"/>
    <property type="project" value="InterPro"/>
</dbReference>
<evidence type="ECO:0000256" key="1">
    <source>
        <dbReference type="ARBA" id="ARBA00001971"/>
    </source>
</evidence>
<dbReference type="PANTHER" id="PTHR46300">
    <property type="entry name" value="P450, PUTATIVE (EUROFUNG)-RELATED-RELATED"/>
    <property type="match status" value="1"/>
</dbReference>
<keyword evidence="8 10" id="KW-0503">Monooxygenase</keyword>
<evidence type="ECO:0000256" key="10">
    <source>
        <dbReference type="RuleBase" id="RU000461"/>
    </source>
</evidence>
<evidence type="ECO:0000256" key="4">
    <source>
        <dbReference type="ARBA" id="ARBA00022617"/>
    </source>
</evidence>
<keyword evidence="13" id="KW-1185">Reference proteome</keyword>
<name>A0A9P5TKM7_GYMJU</name>
<proteinExistence type="inferred from homology"/>
<dbReference type="InterPro" id="IPR002401">
    <property type="entry name" value="Cyt_P450_E_grp-I"/>
</dbReference>
<evidence type="ECO:0000313" key="13">
    <source>
        <dbReference type="Proteomes" id="UP000724874"/>
    </source>
</evidence>
<dbReference type="PRINTS" id="PR00463">
    <property type="entry name" value="EP450I"/>
</dbReference>
<gene>
    <name evidence="12" type="ORF">CPB84DRAFT_1964065</name>
</gene>
<keyword evidence="4 9" id="KW-0349">Heme</keyword>
<comment type="caution">
    <text evidence="12">The sequence shown here is derived from an EMBL/GenBank/DDBJ whole genome shotgun (WGS) entry which is preliminary data.</text>
</comment>
<evidence type="ECO:0000313" key="12">
    <source>
        <dbReference type="EMBL" id="KAF8889423.1"/>
    </source>
</evidence>
<organism evidence="12 13">
    <name type="scientific">Gymnopilus junonius</name>
    <name type="common">Spectacular rustgill mushroom</name>
    <name type="synonym">Gymnopilus spectabilis subsp. junonius</name>
    <dbReference type="NCBI Taxonomy" id="109634"/>
    <lineage>
        <taxon>Eukaryota</taxon>
        <taxon>Fungi</taxon>
        <taxon>Dikarya</taxon>
        <taxon>Basidiomycota</taxon>
        <taxon>Agaricomycotina</taxon>
        <taxon>Agaricomycetes</taxon>
        <taxon>Agaricomycetidae</taxon>
        <taxon>Agaricales</taxon>
        <taxon>Agaricineae</taxon>
        <taxon>Hymenogastraceae</taxon>
        <taxon>Gymnopilus</taxon>
    </lineage>
</organism>
<reference evidence="12" key="1">
    <citation type="submission" date="2020-11" db="EMBL/GenBank/DDBJ databases">
        <authorList>
            <consortium name="DOE Joint Genome Institute"/>
            <person name="Ahrendt S."/>
            <person name="Riley R."/>
            <person name="Andreopoulos W."/>
            <person name="LaButti K."/>
            <person name="Pangilinan J."/>
            <person name="Ruiz-duenas F.J."/>
            <person name="Barrasa J.M."/>
            <person name="Sanchez-Garcia M."/>
            <person name="Camarero S."/>
            <person name="Miyauchi S."/>
            <person name="Serrano A."/>
            <person name="Linde D."/>
            <person name="Babiker R."/>
            <person name="Drula E."/>
            <person name="Ayuso-Fernandez I."/>
            <person name="Pacheco R."/>
            <person name="Padilla G."/>
            <person name="Ferreira P."/>
            <person name="Barriuso J."/>
            <person name="Kellner H."/>
            <person name="Castanera R."/>
            <person name="Alfaro M."/>
            <person name="Ramirez L."/>
            <person name="Pisabarro A.G."/>
            <person name="Kuo A."/>
            <person name="Tritt A."/>
            <person name="Lipzen A."/>
            <person name="He G."/>
            <person name="Yan M."/>
            <person name="Ng V."/>
            <person name="Cullen D."/>
            <person name="Martin F."/>
            <person name="Rosso M.-N."/>
            <person name="Henrissat B."/>
            <person name="Hibbett D."/>
            <person name="Martinez A.T."/>
            <person name="Grigoriev I.V."/>
        </authorList>
    </citation>
    <scope>NUCLEOTIDE SEQUENCE</scope>
    <source>
        <strain evidence="12">AH 44721</strain>
    </source>
</reference>
<evidence type="ECO:0000256" key="3">
    <source>
        <dbReference type="ARBA" id="ARBA00010617"/>
    </source>
</evidence>
<dbReference type="GO" id="GO:0004497">
    <property type="term" value="F:monooxygenase activity"/>
    <property type="evidence" value="ECO:0007669"/>
    <property type="project" value="UniProtKB-KW"/>
</dbReference>
<keyword evidence="11" id="KW-1133">Transmembrane helix</keyword>